<proteinExistence type="predicted"/>
<dbReference type="Pfam" id="PF08239">
    <property type="entry name" value="SH3_3"/>
    <property type="match status" value="1"/>
</dbReference>
<dbReference type="PANTHER" id="PTHR34408:SF2">
    <property type="entry name" value="CELL WALL-BINDING PROTEIN YWSB"/>
    <property type="match status" value="1"/>
</dbReference>
<keyword evidence="4" id="KW-1185">Reference proteome</keyword>
<dbReference type="SUPFAM" id="SSF50044">
    <property type="entry name" value="SH3-domain"/>
    <property type="match status" value="1"/>
</dbReference>
<feature type="compositionally biased region" description="Low complexity" evidence="1">
    <location>
        <begin position="77"/>
        <end position="123"/>
    </location>
</feature>
<dbReference type="PANTHER" id="PTHR34408">
    <property type="entry name" value="FAMILY PROTEIN, PUTATIVE-RELATED"/>
    <property type="match status" value="1"/>
</dbReference>
<evidence type="ECO:0000256" key="1">
    <source>
        <dbReference type="SAM" id="MobiDB-lite"/>
    </source>
</evidence>
<dbReference type="InterPro" id="IPR036028">
    <property type="entry name" value="SH3-like_dom_sf"/>
</dbReference>
<dbReference type="AlphaFoldDB" id="A0AAN4VX89"/>
<dbReference type="PROSITE" id="PS51781">
    <property type="entry name" value="SH3B"/>
    <property type="match status" value="1"/>
</dbReference>
<accession>A0AAN4VX89</accession>
<sequence length="304" mass="34415">MGLNAYAQKQMYVQSGNGLNLRTAPSTSSEVITSIPYSEKVHVISRTNDEWVEVKYKGNTGYISSKYIDENKPKKQNNNSSKSNKNNAKGNKSNNNSNSSRSSGNNSSNKNGSSGGSSSRSNSPGYANEYDWGIGLRLGDPFGLSVKKYLARGRAFEINLGSTHSWGYSDQSQFYKRDRFYRQDYEYRGSEPTSSVSLQGHYLFSTQLGDVQGLRLYYGFGAQFRFLTREYRFRERIYTNGRDRWVDARDRITRVEFGLDGVVGLEYTLPTAPVSFFTEFDMMIQFVAPSRVIPQFGIGARFNF</sequence>
<organism evidence="3 4">
    <name type="scientific">Persicobacter diffluens</name>
    <dbReference type="NCBI Taxonomy" id="981"/>
    <lineage>
        <taxon>Bacteria</taxon>
        <taxon>Pseudomonadati</taxon>
        <taxon>Bacteroidota</taxon>
        <taxon>Cytophagia</taxon>
        <taxon>Cytophagales</taxon>
        <taxon>Persicobacteraceae</taxon>
        <taxon>Persicobacter</taxon>
    </lineage>
</organism>
<comment type="caution">
    <text evidence="3">The sequence shown here is derived from an EMBL/GenBank/DDBJ whole genome shotgun (WGS) entry which is preliminary data.</text>
</comment>
<dbReference type="InterPro" id="IPR052354">
    <property type="entry name" value="Cell_Wall_Dynamics_Protein"/>
</dbReference>
<name>A0AAN4VX89_9BACT</name>
<dbReference type="SMART" id="SM00287">
    <property type="entry name" value="SH3b"/>
    <property type="match status" value="1"/>
</dbReference>
<dbReference type="Gene3D" id="2.30.30.40">
    <property type="entry name" value="SH3 Domains"/>
    <property type="match status" value="1"/>
</dbReference>
<evidence type="ECO:0000259" key="2">
    <source>
        <dbReference type="PROSITE" id="PS51781"/>
    </source>
</evidence>
<evidence type="ECO:0000313" key="3">
    <source>
        <dbReference type="EMBL" id="GJM61388.1"/>
    </source>
</evidence>
<dbReference type="Proteomes" id="UP001310022">
    <property type="component" value="Unassembled WGS sequence"/>
</dbReference>
<evidence type="ECO:0000313" key="4">
    <source>
        <dbReference type="Proteomes" id="UP001310022"/>
    </source>
</evidence>
<feature type="region of interest" description="Disordered" evidence="1">
    <location>
        <begin position="67"/>
        <end position="124"/>
    </location>
</feature>
<protein>
    <recommendedName>
        <fullName evidence="2">SH3b domain-containing protein</fullName>
    </recommendedName>
</protein>
<dbReference type="EMBL" id="BQKE01000001">
    <property type="protein sequence ID" value="GJM61388.1"/>
    <property type="molecule type" value="Genomic_DNA"/>
</dbReference>
<dbReference type="InterPro" id="IPR003646">
    <property type="entry name" value="SH3-like_bac-type"/>
</dbReference>
<gene>
    <name evidence="3" type="ORF">PEDI_19400</name>
</gene>
<reference evidence="3 4" key="1">
    <citation type="submission" date="2021-12" db="EMBL/GenBank/DDBJ databases">
        <title>Genome sequencing of bacteria with rrn-lacking chromosome and rrn-plasmid.</title>
        <authorList>
            <person name="Anda M."/>
            <person name="Iwasaki W."/>
        </authorList>
    </citation>
    <scope>NUCLEOTIDE SEQUENCE [LARGE SCALE GENOMIC DNA]</scope>
    <source>
        <strain evidence="3 4">NBRC 15940</strain>
    </source>
</reference>
<feature type="domain" description="SH3b" evidence="2">
    <location>
        <begin position="9"/>
        <end position="72"/>
    </location>
</feature>